<feature type="transmembrane region" description="Helical" evidence="4">
    <location>
        <begin position="168"/>
        <end position="190"/>
    </location>
</feature>
<sequence>MTKNNGRFLSTSIVLLTFAHLFNDFYAGFLIPLLSYFQTTLHLTITQVSVLPTVLAVFGSILQPVFGFLGDRFNKKHFLVVAGVLCSALFLSSICLAPNFIVLVLMLMIGASGVAAFHPNGVATVAGLGQNRSTFQMSIFLMVGCIGLAGAPYVITLIASLYGFGKLWLLSIPGVILALILIKILPGIPVSKSNASLSGLKVLFARTSRPLWIMFLIMFTRSIVITSFMSFMSILFTEKGFSMQKSGIAISIFLISGSIGGLIGGYLADRINRKIVIACSSIFASPLLLWFLDSSGTLSIVLLGVSGMVIFAASAINILIVQKLCPPDMSSSVSGISMGLVWGSAGLMLPIIGNIADHYSMQTSLVVVAYLAPIAGLLAFLLPNINNPTQQQSNKQL</sequence>
<evidence type="ECO:0000256" key="3">
    <source>
        <dbReference type="ARBA" id="ARBA00023136"/>
    </source>
</evidence>
<reference evidence="6" key="1">
    <citation type="journal article" date="2021" name="ISME J.">
        <title>Fine-scale metabolic discontinuity in a stratified prokaryote microbiome of a Red Sea deep halocline.</title>
        <authorList>
            <person name="Michoud G."/>
            <person name="Ngugi D.K."/>
            <person name="Barozzi A."/>
            <person name="Merlino G."/>
            <person name="Calleja M.L."/>
            <person name="Delgado-Huertas A."/>
            <person name="Moran X.A.G."/>
            <person name="Daffonchio D."/>
        </authorList>
    </citation>
    <scope>NUCLEOTIDE SEQUENCE</scope>
    <source>
        <strain evidence="6">SuakinDeep_MAG55_1</strain>
    </source>
</reference>
<proteinExistence type="predicted"/>
<feature type="domain" description="Major facilitator superfamily (MFS) profile" evidence="5">
    <location>
        <begin position="12"/>
        <end position="387"/>
    </location>
</feature>
<dbReference type="PANTHER" id="PTHR43129">
    <property type="entry name" value="FOSMIDOMYCIN RESISTANCE PROTEIN"/>
    <property type="match status" value="1"/>
</dbReference>
<feature type="transmembrane region" description="Helical" evidence="4">
    <location>
        <begin position="100"/>
        <end position="118"/>
    </location>
</feature>
<dbReference type="InterPro" id="IPR020846">
    <property type="entry name" value="MFS_dom"/>
</dbReference>
<keyword evidence="1 4" id="KW-0812">Transmembrane</keyword>
<dbReference type="AlphaFoldDB" id="A0A941W668"/>
<dbReference type="Proteomes" id="UP000722750">
    <property type="component" value="Unassembled WGS sequence"/>
</dbReference>
<evidence type="ECO:0000313" key="7">
    <source>
        <dbReference type="Proteomes" id="UP000722750"/>
    </source>
</evidence>
<keyword evidence="3 4" id="KW-0472">Membrane</keyword>
<gene>
    <name evidence="6" type="ORF">MAG551_01853</name>
</gene>
<feature type="transmembrane region" description="Helical" evidence="4">
    <location>
        <begin position="248"/>
        <end position="268"/>
    </location>
</feature>
<dbReference type="PROSITE" id="PS50850">
    <property type="entry name" value="MFS"/>
    <property type="match status" value="1"/>
</dbReference>
<evidence type="ECO:0000256" key="2">
    <source>
        <dbReference type="ARBA" id="ARBA00022989"/>
    </source>
</evidence>
<feature type="transmembrane region" description="Helical" evidence="4">
    <location>
        <begin position="49"/>
        <end position="70"/>
    </location>
</feature>
<dbReference type="SUPFAM" id="SSF103473">
    <property type="entry name" value="MFS general substrate transporter"/>
    <property type="match status" value="1"/>
</dbReference>
<feature type="transmembrane region" description="Helical" evidence="4">
    <location>
        <begin position="298"/>
        <end position="321"/>
    </location>
</feature>
<feature type="transmembrane region" description="Helical" evidence="4">
    <location>
        <begin position="77"/>
        <end position="94"/>
    </location>
</feature>
<feature type="transmembrane region" description="Helical" evidence="4">
    <location>
        <begin position="365"/>
        <end position="385"/>
    </location>
</feature>
<dbReference type="GO" id="GO:0022857">
    <property type="term" value="F:transmembrane transporter activity"/>
    <property type="evidence" value="ECO:0007669"/>
    <property type="project" value="InterPro"/>
</dbReference>
<dbReference type="CDD" id="cd17478">
    <property type="entry name" value="MFS_FsR"/>
    <property type="match status" value="1"/>
</dbReference>
<comment type="caution">
    <text evidence="6">The sequence shown here is derived from an EMBL/GenBank/DDBJ whole genome shotgun (WGS) entry which is preliminary data.</text>
</comment>
<evidence type="ECO:0000259" key="5">
    <source>
        <dbReference type="PROSITE" id="PS50850"/>
    </source>
</evidence>
<name>A0A941W668_9BACT</name>
<feature type="transmembrane region" description="Helical" evidence="4">
    <location>
        <begin position="211"/>
        <end position="236"/>
    </location>
</feature>
<feature type="transmembrane region" description="Helical" evidence="4">
    <location>
        <begin position="275"/>
        <end position="292"/>
    </location>
</feature>
<dbReference type="InterPro" id="IPR011701">
    <property type="entry name" value="MFS"/>
</dbReference>
<dbReference type="Pfam" id="PF07690">
    <property type="entry name" value="MFS_1"/>
    <property type="match status" value="1"/>
</dbReference>
<feature type="transmembrane region" description="Helical" evidence="4">
    <location>
        <begin position="333"/>
        <end position="353"/>
    </location>
</feature>
<dbReference type="EMBL" id="JAANXD010000075">
    <property type="protein sequence ID" value="MBS1258790.1"/>
    <property type="molecule type" value="Genomic_DNA"/>
</dbReference>
<feature type="transmembrane region" description="Helical" evidence="4">
    <location>
        <begin position="139"/>
        <end position="162"/>
    </location>
</feature>
<evidence type="ECO:0000313" key="6">
    <source>
        <dbReference type="EMBL" id="MBS1258790.1"/>
    </source>
</evidence>
<dbReference type="PANTHER" id="PTHR43129:SF1">
    <property type="entry name" value="FOSMIDOMYCIN RESISTANCE PROTEIN"/>
    <property type="match status" value="1"/>
</dbReference>
<dbReference type="Gene3D" id="1.20.1250.20">
    <property type="entry name" value="MFS general substrate transporter like domains"/>
    <property type="match status" value="2"/>
</dbReference>
<organism evidence="6 7">
    <name type="scientific">Candidatus Scalindua arabica</name>
    <dbReference type="NCBI Taxonomy" id="1127984"/>
    <lineage>
        <taxon>Bacteria</taxon>
        <taxon>Pseudomonadati</taxon>
        <taxon>Planctomycetota</taxon>
        <taxon>Candidatus Brocadiia</taxon>
        <taxon>Candidatus Brocadiales</taxon>
        <taxon>Candidatus Scalinduaceae</taxon>
        <taxon>Candidatus Scalindua</taxon>
    </lineage>
</organism>
<evidence type="ECO:0000256" key="4">
    <source>
        <dbReference type="SAM" id="Phobius"/>
    </source>
</evidence>
<evidence type="ECO:0000256" key="1">
    <source>
        <dbReference type="ARBA" id="ARBA00022692"/>
    </source>
</evidence>
<dbReference type="GO" id="GO:0005886">
    <property type="term" value="C:plasma membrane"/>
    <property type="evidence" value="ECO:0007669"/>
    <property type="project" value="TreeGrafter"/>
</dbReference>
<protein>
    <submittedName>
        <fullName evidence="6">Fosmidomycin resistance protein</fullName>
    </submittedName>
</protein>
<feature type="transmembrane region" description="Helical" evidence="4">
    <location>
        <begin position="12"/>
        <end position="37"/>
    </location>
</feature>
<dbReference type="InterPro" id="IPR036259">
    <property type="entry name" value="MFS_trans_sf"/>
</dbReference>
<accession>A0A941W668</accession>
<keyword evidence="2 4" id="KW-1133">Transmembrane helix</keyword>